<dbReference type="OMA" id="VWCDRLL"/>
<name>G0U805_TRYVY</name>
<gene>
    <name evidence="1" type="ORF">TVY486_1010560</name>
</gene>
<dbReference type="AlphaFoldDB" id="G0U805"/>
<accession>G0U805</accession>
<reference evidence="1" key="1">
    <citation type="journal article" date="2012" name="Proc. Natl. Acad. Sci. U.S.A.">
        <title>Antigenic diversity is generated by distinct evolutionary mechanisms in African trypanosome species.</title>
        <authorList>
            <person name="Jackson A.P."/>
            <person name="Berry A."/>
            <person name="Aslett M."/>
            <person name="Allison H.C."/>
            <person name="Burton P."/>
            <person name="Vavrova-Anderson J."/>
            <person name="Brown R."/>
            <person name="Browne H."/>
            <person name="Corton N."/>
            <person name="Hauser H."/>
            <person name="Gamble J."/>
            <person name="Gilderthorp R."/>
            <person name="Marcello L."/>
            <person name="McQuillan J."/>
            <person name="Otto T.D."/>
            <person name="Quail M.A."/>
            <person name="Sanders M.J."/>
            <person name="van Tonder A."/>
            <person name="Ginger M.L."/>
            <person name="Field M.C."/>
            <person name="Barry J.D."/>
            <person name="Hertz-Fowler C."/>
            <person name="Berriman M."/>
        </authorList>
    </citation>
    <scope>NUCLEOTIDE SEQUENCE</scope>
    <source>
        <strain evidence="1">Y486</strain>
    </source>
</reference>
<dbReference type="VEuPathDB" id="TriTrypDB:TvY486_1010560"/>
<organism evidence="1">
    <name type="scientific">Trypanosoma vivax (strain Y486)</name>
    <dbReference type="NCBI Taxonomy" id="1055687"/>
    <lineage>
        <taxon>Eukaryota</taxon>
        <taxon>Discoba</taxon>
        <taxon>Euglenozoa</taxon>
        <taxon>Kinetoplastea</taxon>
        <taxon>Metakinetoplastina</taxon>
        <taxon>Trypanosomatida</taxon>
        <taxon>Trypanosomatidae</taxon>
        <taxon>Trypanosoma</taxon>
        <taxon>Duttonella</taxon>
    </lineage>
</organism>
<dbReference type="EMBL" id="HE573026">
    <property type="protein sequence ID" value="CCC52013.1"/>
    <property type="molecule type" value="Genomic_DNA"/>
</dbReference>
<protein>
    <submittedName>
        <fullName evidence="1">Uncharacterized protein</fullName>
    </submittedName>
</protein>
<sequence>MCSTALRLRISILNPPVERLLVFIGHAGDDKISDTRGAVASRVAHHMLQVCAPAPSDVHNPERGRFHARDAKGMRRRQGSHGHKHFFYSDVVYGDQRSRKSIRNPQVWDSEPALDYMGIWCDRLLLGIDTNPLRCALLEPQVPPLMRGESLERVILSQRRLKRSNVLLIFGSCCFPFGSVQLMPFSDTLFAPQLPGSSVYNHLTLGTVLKRLIGPPSVVSAMVLGIGNEHGSLSPFSLEEKSLIEDRIVPLSSFACALWTVDPLKASKYLESNPPNNSRLWRTMHSSMLSTRDTAIIRAYQTGQSPDARMSQQQVTYLAETLLSRIFPHDTF</sequence>
<evidence type="ECO:0000313" key="1">
    <source>
        <dbReference type="EMBL" id="CCC52013.1"/>
    </source>
</evidence>
<proteinExistence type="predicted"/>